<gene>
    <name evidence="7" type="ORF">DSQ42_03440</name>
</gene>
<sequence length="521" mass="58807">MSCLINKKQNSFFKLNFRKIFGDKEFVKKALKLFFPAIIQNIIITVVAYVDNFFLATYAPQSQGLDAKTATILATQLLYLPTIFTVAVCYACSVYSSQYLGSKNYHKFKETINYMILGSVVLNIPFLIAYIGFPQWSVTTYAGSIGNFGKDLSKITPEELANFEKVNKWASMYLQYAMIGQCFYAFSYPFAIAHRQDARPTIPLFGSIAALCLNCILDPVLMILVAKTPEEAVMLAVFSTIASRGFDLSIVLLCVFIFKKRATYVVNYWNLTWRLLKNIFKRGWFIAVNEIIFSLSTILLSLFLYKYHPDIRASASTALLISQFTKLIWPGMNTIVAVLVLSHLGRNEISAAKQNSRYTIAWSLVIACILAIILFILSFFINPLLNPPLSNSLVDIEHAKKVAKLATQLEWVLVAEIIILGPYAAMNNCIRGAGVIYGSINDSSVMITWVVMFALISTFAYHPKIPHVLTFALLESNWLVKMILVSILFSKVNWAKNLINTNQLKTINNMQTFAFNYNKNK</sequence>
<feature type="transmembrane region" description="Helical" evidence="6">
    <location>
        <begin position="284"/>
        <end position="307"/>
    </location>
</feature>
<feature type="transmembrane region" description="Helical" evidence="6">
    <location>
        <begin position="173"/>
        <end position="192"/>
    </location>
</feature>
<keyword evidence="6" id="KW-1133">Transmembrane helix</keyword>
<feature type="transmembrane region" description="Helical" evidence="6">
    <location>
        <begin position="204"/>
        <end position="226"/>
    </location>
</feature>
<evidence type="ECO:0000256" key="6">
    <source>
        <dbReference type="SAM" id="Phobius"/>
    </source>
</evidence>
<feature type="transmembrane region" description="Helical" evidence="6">
    <location>
        <begin position="232"/>
        <end position="258"/>
    </location>
</feature>
<dbReference type="GeneID" id="93849139"/>
<evidence type="ECO:0000256" key="5">
    <source>
        <dbReference type="ARBA" id="ARBA00031636"/>
    </source>
</evidence>
<dbReference type="PANTHER" id="PTHR43298">
    <property type="entry name" value="MULTIDRUG RESISTANCE PROTEIN NORM-RELATED"/>
    <property type="match status" value="1"/>
</dbReference>
<protein>
    <recommendedName>
        <fullName evidence="3">Probable multidrug resistance protein NorM</fullName>
    </recommendedName>
    <alternativeName>
        <fullName evidence="5">Multidrug-efflux transporter</fullName>
    </alternativeName>
</protein>
<dbReference type="GO" id="GO:0042910">
    <property type="term" value="F:xenobiotic transmembrane transporter activity"/>
    <property type="evidence" value="ECO:0007669"/>
    <property type="project" value="InterPro"/>
</dbReference>
<dbReference type="GO" id="GO:0015297">
    <property type="term" value="F:antiporter activity"/>
    <property type="evidence" value="ECO:0007669"/>
    <property type="project" value="InterPro"/>
</dbReference>
<feature type="transmembrane region" description="Helical" evidence="6">
    <location>
        <begin position="33"/>
        <end position="58"/>
    </location>
</feature>
<evidence type="ECO:0000256" key="3">
    <source>
        <dbReference type="ARBA" id="ARBA00020268"/>
    </source>
</evidence>
<dbReference type="InterPro" id="IPR050222">
    <property type="entry name" value="MATE_MdtK"/>
</dbReference>
<evidence type="ECO:0000313" key="7">
    <source>
        <dbReference type="EMBL" id="RCJ00637.1"/>
    </source>
</evidence>
<feature type="transmembrane region" description="Helical" evidence="6">
    <location>
        <begin position="327"/>
        <end position="346"/>
    </location>
</feature>
<accession>A0AAX1QY73</accession>
<dbReference type="AlphaFoldDB" id="A0AAX1QY73"/>
<comment type="function">
    <text evidence="1">Multidrug efflux pump.</text>
</comment>
<keyword evidence="6" id="KW-0812">Transmembrane</keyword>
<evidence type="ECO:0000256" key="4">
    <source>
        <dbReference type="ARBA" id="ARBA00022448"/>
    </source>
</evidence>
<proteinExistence type="inferred from homology"/>
<comment type="caution">
    <text evidence="7">The sequence shown here is derived from an EMBL/GenBank/DDBJ whole genome shotgun (WGS) entry which is preliminary data.</text>
</comment>
<dbReference type="GO" id="GO:0005886">
    <property type="term" value="C:plasma membrane"/>
    <property type="evidence" value="ECO:0007669"/>
    <property type="project" value="TreeGrafter"/>
</dbReference>
<name>A0AAX1QY73_UREUR</name>
<organism evidence="7 8">
    <name type="scientific">Ureaplasma urealyticum</name>
    <name type="common">Ureaplasma urealyticum biotype 2</name>
    <dbReference type="NCBI Taxonomy" id="2130"/>
    <lineage>
        <taxon>Bacteria</taxon>
        <taxon>Bacillati</taxon>
        <taxon>Mycoplasmatota</taxon>
        <taxon>Mycoplasmoidales</taxon>
        <taxon>Mycoplasmoidaceae</taxon>
        <taxon>Ureaplasma</taxon>
    </lineage>
</organism>
<keyword evidence="6" id="KW-0472">Membrane</keyword>
<reference evidence="7 8" key="1">
    <citation type="submission" date="2018-07" db="EMBL/GenBank/DDBJ databases">
        <title>Ureaplasma urealyticum 1000 the multidrug-resistant clinical isolate obtained from scrapings of the urogenital tract of a woman with inflammatory diseases of the reproductive organs.</title>
        <authorList>
            <person name="Kolesnikova E.A."/>
            <person name="Alekseeva A.E."/>
            <person name="Brusnigina N.F."/>
            <person name="Makhova M.A."/>
        </authorList>
    </citation>
    <scope>NUCLEOTIDE SEQUENCE [LARGE SCALE GENOMIC DNA]</scope>
    <source>
        <strain evidence="7 8">1000</strain>
    </source>
</reference>
<feature type="transmembrane region" description="Helical" evidence="6">
    <location>
        <begin position="112"/>
        <end position="133"/>
    </location>
</feature>
<dbReference type="Proteomes" id="UP000253077">
    <property type="component" value="Unassembled WGS sequence"/>
</dbReference>
<dbReference type="RefSeq" id="WP_004026191.1">
    <property type="nucleotide sequence ID" value="NZ_CP039963.1"/>
</dbReference>
<keyword evidence="4" id="KW-0813">Transport</keyword>
<feature type="transmembrane region" description="Helical" evidence="6">
    <location>
        <begin position="358"/>
        <end position="385"/>
    </location>
</feature>
<dbReference type="PANTHER" id="PTHR43298:SF2">
    <property type="entry name" value="FMN_FAD EXPORTER YEEO-RELATED"/>
    <property type="match status" value="1"/>
</dbReference>
<feature type="transmembrane region" description="Helical" evidence="6">
    <location>
        <begin position="445"/>
        <end position="462"/>
    </location>
</feature>
<feature type="transmembrane region" description="Helical" evidence="6">
    <location>
        <begin position="468"/>
        <end position="489"/>
    </location>
</feature>
<dbReference type="InterPro" id="IPR002528">
    <property type="entry name" value="MATE_fam"/>
</dbReference>
<comment type="similarity">
    <text evidence="2">Belongs to the multi antimicrobial extrusion (MATE) (TC 2.A.66.1) family.</text>
</comment>
<dbReference type="Pfam" id="PF01554">
    <property type="entry name" value="MatE"/>
    <property type="match status" value="2"/>
</dbReference>
<evidence type="ECO:0000313" key="8">
    <source>
        <dbReference type="Proteomes" id="UP000253077"/>
    </source>
</evidence>
<dbReference type="EMBL" id="QOKT01000027">
    <property type="protein sequence ID" value="RCJ00637.1"/>
    <property type="molecule type" value="Genomic_DNA"/>
</dbReference>
<evidence type="ECO:0000256" key="1">
    <source>
        <dbReference type="ARBA" id="ARBA00003408"/>
    </source>
</evidence>
<evidence type="ECO:0000256" key="2">
    <source>
        <dbReference type="ARBA" id="ARBA00010199"/>
    </source>
</evidence>
<feature type="transmembrane region" description="Helical" evidence="6">
    <location>
        <begin position="78"/>
        <end position="100"/>
    </location>
</feature>
<feature type="transmembrane region" description="Helical" evidence="6">
    <location>
        <begin position="405"/>
        <end position="425"/>
    </location>
</feature>